<dbReference type="InterPro" id="IPR050957">
    <property type="entry name" value="BMP_lipoprotein"/>
</dbReference>
<organism evidence="9">
    <name type="scientific">Thermogladius calderae</name>
    <dbReference type="NCBI Taxonomy" id="1200300"/>
    <lineage>
        <taxon>Archaea</taxon>
        <taxon>Thermoproteota</taxon>
        <taxon>Thermoprotei</taxon>
        <taxon>Desulfurococcales</taxon>
        <taxon>Desulfurococcaceae</taxon>
        <taxon>Thermogladius</taxon>
    </lineage>
</organism>
<keyword evidence="7" id="KW-0812">Transmembrane</keyword>
<evidence type="ECO:0000256" key="6">
    <source>
        <dbReference type="ARBA" id="ARBA00023288"/>
    </source>
</evidence>
<dbReference type="SUPFAM" id="SSF53822">
    <property type="entry name" value="Periplasmic binding protein-like I"/>
    <property type="match status" value="1"/>
</dbReference>
<keyword evidence="7" id="KW-1133">Transmembrane helix</keyword>
<keyword evidence="5 7" id="KW-0472">Membrane</keyword>
<evidence type="ECO:0000256" key="3">
    <source>
        <dbReference type="ARBA" id="ARBA00022475"/>
    </source>
</evidence>
<evidence type="ECO:0000256" key="1">
    <source>
        <dbReference type="ARBA" id="ARBA00004193"/>
    </source>
</evidence>
<keyword evidence="6" id="KW-0449">Lipoprotein</keyword>
<comment type="similarity">
    <text evidence="2">Belongs to the BMP lipoprotein family.</text>
</comment>
<dbReference type="GO" id="GO:0005886">
    <property type="term" value="C:plasma membrane"/>
    <property type="evidence" value="ECO:0007669"/>
    <property type="project" value="UniProtKB-SubCell"/>
</dbReference>
<comment type="caution">
    <text evidence="9">The sequence shown here is derived from an EMBL/GenBank/DDBJ whole genome shotgun (WGS) entry which is preliminary data.</text>
</comment>
<reference evidence="9" key="1">
    <citation type="journal article" date="2020" name="mSystems">
        <title>Genome- and Community-Level Interaction Insights into Carbon Utilization and Element Cycling Functions of Hydrothermarchaeota in Hydrothermal Sediment.</title>
        <authorList>
            <person name="Zhou Z."/>
            <person name="Liu Y."/>
            <person name="Xu W."/>
            <person name="Pan J."/>
            <person name="Luo Z.H."/>
            <person name="Li M."/>
        </authorList>
    </citation>
    <scope>NUCLEOTIDE SEQUENCE [LARGE SCALE GENOMIC DNA]</scope>
    <source>
        <strain evidence="9">SpSt-110</strain>
    </source>
</reference>
<evidence type="ECO:0000256" key="5">
    <source>
        <dbReference type="ARBA" id="ARBA00023136"/>
    </source>
</evidence>
<evidence type="ECO:0000313" key="9">
    <source>
        <dbReference type="EMBL" id="HHP68572.1"/>
    </source>
</evidence>
<keyword evidence="3" id="KW-1003">Cell membrane</keyword>
<dbReference type="Pfam" id="PF02608">
    <property type="entry name" value="Bmp"/>
    <property type="match status" value="1"/>
</dbReference>
<dbReference type="Gene3D" id="3.40.50.2300">
    <property type="match status" value="2"/>
</dbReference>
<dbReference type="PANTHER" id="PTHR34296">
    <property type="entry name" value="TRANSCRIPTIONAL ACTIVATOR PROTEIN MED"/>
    <property type="match status" value="1"/>
</dbReference>
<proteinExistence type="inferred from homology"/>
<dbReference type="EMBL" id="DRYK01000089">
    <property type="protein sequence ID" value="HHP68572.1"/>
    <property type="molecule type" value="Genomic_DNA"/>
</dbReference>
<protein>
    <submittedName>
        <fullName evidence="9">BMP family ABC transporter substrate-binding protein</fullName>
    </submittedName>
</protein>
<evidence type="ECO:0000259" key="8">
    <source>
        <dbReference type="Pfam" id="PF02608"/>
    </source>
</evidence>
<keyword evidence="4" id="KW-0732">Signal</keyword>
<dbReference type="InterPro" id="IPR028082">
    <property type="entry name" value="Peripla_BP_I"/>
</dbReference>
<comment type="subcellular location">
    <subcellularLocation>
        <location evidence="1">Cell membrane</location>
        <topology evidence="1">Lipid-anchor</topology>
    </subcellularLocation>
</comment>
<sequence length="351" mass="37899">MEYIVRCRIVNKIVLVAIVVVVAIVAGVTGYYIASISRPSPTATTSPTQISIAFIFPGSITDTAWNEAGYQSMLSFVGSHPEVKYAWVQGVYDPTQIISIAKSYAQQGFKLIIGVGFQFGPPFAQIASQTPGVYYLAIAGAPQYVGPQVSGANIRTDQSCFVEGWIAIQISKTKQIGYVAGMNVSELGLCEIGLRNGIKYAGYNPDQVLHVVYTGDFHDVTKAKLATESLIQQYHVDVIKSMGDGVQLGAISAVKEFPGVLIMPSSTYHPELYAEQLLVGEVWDWSAVYSQFYNDYLSGKLAQGGQYYWANLANGGIKLVQGSACPSDLWSKAQDIIKGIVNGTISTGFTP</sequence>
<feature type="transmembrane region" description="Helical" evidence="7">
    <location>
        <begin position="12"/>
        <end position="34"/>
    </location>
</feature>
<dbReference type="InterPro" id="IPR003760">
    <property type="entry name" value="PnrA-like"/>
</dbReference>
<evidence type="ECO:0000256" key="7">
    <source>
        <dbReference type="SAM" id="Phobius"/>
    </source>
</evidence>
<evidence type="ECO:0000256" key="4">
    <source>
        <dbReference type="ARBA" id="ARBA00022729"/>
    </source>
</evidence>
<accession>A0A7J3Y0U5</accession>
<name>A0A7J3Y0U5_9CREN</name>
<feature type="domain" description="ABC transporter substrate-binding protein PnrA-like" evidence="8">
    <location>
        <begin position="51"/>
        <end position="346"/>
    </location>
</feature>
<gene>
    <name evidence="9" type="ORF">ENM60_07330</name>
</gene>
<evidence type="ECO:0000256" key="2">
    <source>
        <dbReference type="ARBA" id="ARBA00008610"/>
    </source>
</evidence>
<dbReference type="AlphaFoldDB" id="A0A7J3Y0U5"/>
<dbReference type="PANTHER" id="PTHR34296:SF2">
    <property type="entry name" value="ABC TRANSPORTER GUANOSINE-BINDING PROTEIN NUPN"/>
    <property type="match status" value="1"/>
</dbReference>